<keyword evidence="4 7" id="KW-0812">Transmembrane</keyword>
<feature type="transmembrane region" description="Helical" evidence="7">
    <location>
        <begin position="108"/>
        <end position="134"/>
    </location>
</feature>
<dbReference type="Pfam" id="PF00528">
    <property type="entry name" value="BPD_transp_1"/>
    <property type="match status" value="1"/>
</dbReference>
<feature type="transmembrane region" description="Helical" evidence="7">
    <location>
        <begin position="146"/>
        <end position="174"/>
    </location>
</feature>
<comment type="subcellular location">
    <subcellularLocation>
        <location evidence="1 7">Cell membrane</location>
        <topology evidence="1 7">Multi-pass membrane protein</topology>
    </subcellularLocation>
</comment>
<evidence type="ECO:0000256" key="4">
    <source>
        <dbReference type="ARBA" id="ARBA00022692"/>
    </source>
</evidence>
<evidence type="ECO:0000256" key="6">
    <source>
        <dbReference type="ARBA" id="ARBA00023136"/>
    </source>
</evidence>
<dbReference type="Proteomes" id="UP000244915">
    <property type="component" value="Chromosome 2"/>
</dbReference>
<dbReference type="AlphaFoldDB" id="A0A2U8HIG3"/>
<feature type="transmembrane region" description="Helical" evidence="7">
    <location>
        <begin position="297"/>
        <end position="320"/>
    </location>
</feature>
<dbReference type="EMBL" id="CP022190">
    <property type="protein sequence ID" value="AWI85799.1"/>
    <property type="molecule type" value="Genomic_DNA"/>
</dbReference>
<name>A0A2U8HIG3_9RHOB</name>
<reference evidence="9 10" key="1">
    <citation type="submission" date="2017-06" db="EMBL/GenBank/DDBJ databases">
        <title>Yangia sp. YSBP01 complete genome sequence.</title>
        <authorList>
            <person name="Woo J.-H."/>
            <person name="Kim H.-S."/>
        </authorList>
    </citation>
    <scope>NUCLEOTIDE SEQUENCE [LARGE SCALE GENOMIC DNA]</scope>
    <source>
        <strain evidence="9 10">YSBP01</strain>
    </source>
</reference>
<protein>
    <submittedName>
        <fullName evidence="9">ABC transporter permease</fullName>
    </submittedName>
</protein>
<dbReference type="GO" id="GO:0055085">
    <property type="term" value="P:transmembrane transport"/>
    <property type="evidence" value="ECO:0007669"/>
    <property type="project" value="InterPro"/>
</dbReference>
<accession>A0A2U8HIG3</accession>
<dbReference type="SUPFAM" id="SSF161098">
    <property type="entry name" value="MetI-like"/>
    <property type="match status" value="1"/>
</dbReference>
<evidence type="ECO:0000256" key="7">
    <source>
        <dbReference type="RuleBase" id="RU363032"/>
    </source>
</evidence>
<feature type="transmembrane region" description="Helical" evidence="7">
    <location>
        <begin position="194"/>
        <end position="214"/>
    </location>
</feature>
<comment type="similarity">
    <text evidence="7">Belongs to the binding-protein-dependent transport system permease family.</text>
</comment>
<dbReference type="OrthoDB" id="7375736at2"/>
<evidence type="ECO:0000313" key="10">
    <source>
        <dbReference type="Proteomes" id="UP000244915"/>
    </source>
</evidence>
<sequence>MDLRVRAWLPNLLAGRLVRLTWLLPLAAVGLFTLISLAPIDPVQAYVGGRSSQIGPEQRDAIAAAWGLDQPAAKRFASWLGQLTKGDLGQSITFNAPVMQVIATRLPASLALVGLAFVLSFVLGTLLGLTAAAMRGRWPDRVIRTLAVALAASPGFWVAILLVAVFAVGLGWLPACCATPPGQLATEVTLADRWRHMVLPVVTLSVVGIAPLVLHTRQSLIAFLKSPAAHHLATHGATPLRMALGPGLRHAAGVALTLHLAGAGEIFGGSVLAEAVFAWPGLGQATVRAATGADAPLLMGIGLATLLFVFAGNLLADIAARLADPRLRRPA</sequence>
<gene>
    <name evidence="9" type="ORF">CEW88_13415</name>
</gene>
<organism evidence="9 10">
    <name type="scientific">Alloyangia pacifica</name>
    <dbReference type="NCBI Taxonomy" id="311180"/>
    <lineage>
        <taxon>Bacteria</taxon>
        <taxon>Pseudomonadati</taxon>
        <taxon>Pseudomonadota</taxon>
        <taxon>Alphaproteobacteria</taxon>
        <taxon>Rhodobacterales</taxon>
        <taxon>Roseobacteraceae</taxon>
        <taxon>Alloyangia</taxon>
    </lineage>
</organism>
<feature type="domain" description="ABC transmembrane type-1" evidence="8">
    <location>
        <begin position="106"/>
        <end position="316"/>
    </location>
</feature>
<dbReference type="PANTHER" id="PTHR43163:SF3">
    <property type="entry name" value="PEPTIDE ABC TRANSPORTER PERMEASE PROTEIN"/>
    <property type="match status" value="1"/>
</dbReference>
<keyword evidence="5 7" id="KW-1133">Transmembrane helix</keyword>
<evidence type="ECO:0000256" key="1">
    <source>
        <dbReference type="ARBA" id="ARBA00004651"/>
    </source>
</evidence>
<dbReference type="KEGG" id="ypac:CEW88_13415"/>
<keyword evidence="6 7" id="KW-0472">Membrane</keyword>
<dbReference type="PROSITE" id="PS50928">
    <property type="entry name" value="ABC_TM1"/>
    <property type="match status" value="1"/>
</dbReference>
<evidence type="ECO:0000256" key="5">
    <source>
        <dbReference type="ARBA" id="ARBA00022989"/>
    </source>
</evidence>
<evidence type="ECO:0000259" key="8">
    <source>
        <dbReference type="PROSITE" id="PS50928"/>
    </source>
</evidence>
<dbReference type="PANTHER" id="PTHR43163">
    <property type="entry name" value="DIPEPTIDE TRANSPORT SYSTEM PERMEASE PROTEIN DPPB-RELATED"/>
    <property type="match status" value="1"/>
</dbReference>
<dbReference type="Gene3D" id="1.10.3720.10">
    <property type="entry name" value="MetI-like"/>
    <property type="match status" value="1"/>
</dbReference>
<dbReference type="InterPro" id="IPR035906">
    <property type="entry name" value="MetI-like_sf"/>
</dbReference>
<evidence type="ECO:0000313" key="9">
    <source>
        <dbReference type="EMBL" id="AWI85799.1"/>
    </source>
</evidence>
<dbReference type="InterPro" id="IPR000515">
    <property type="entry name" value="MetI-like"/>
</dbReference>
<evidence type="ECO:0000256" key="2">
    <source>
        <dbReference type="ARBA" id="ARBA00022448"/>
    </source>
</evidence>
<feature type="transmembrane region" description="Helical" evidence="7">
    <location>
        <begin position="20"/>
        <end position="40"/>
    </location>
</feature>
<proteinExistence type="inferred from homology"/>
<feature type="transmembrane region" description="Helical" evidence="7">
    <location>
        <begin position="251"/>
        <end position="277"/>
    </location>
</feature>
<evidence type="ECO:0000256" key="3">
    <source>
        <dbReference type="ARBA" id="ARBA00022475"/>
    </source>
</evidence>
<dbReference type="CDD" id="cd06261">
    <property type="entry name" value="TM_PBP2"/>
    <property type="match status" value="1"/>
</dbReference>
<dbReference type="GO" id="GO:0005886">
    <property type="term" value="C:plasma membrane"/>
    <property type="evidence" value="ECO:0007669"/>
    <property type="project" value="UniProtKB-SubCell"/>
</dbReference>
<keyword evidence="2 7" id="KW-0813">Transport</keyword>
<keyword evidence="3" id="KW-1003">Cell membrane</keyword>